<organism evidence="6 7">
    <name type="scientific">Gallus gallus</name>
    <name type="common">Chicken</name>
    <dbReference type="NCBI Taxonomy" id="9031"/>
    <lineage>
        <taxon>Eukaryota</taxon>
        <taxon>Metazoa</taxon>
        <taxon>Chordata</taxon>
        <taxon>Craniata</taxon>
        <taxon>Vertebrata</taxon>
        <taxon>Euteleostomi</taxon>
        <taxon>Archelosauria</taxon>
        <taxon>Archosauria</taxon>
        <taxon>Dinosauria</taxon>
        <taxon>Saurischia</taxon>
        <taxon>Theropoda</taxon>
        <taxon>Coelurosauria</taxon>
        <taxon>Aves</taxon>
        <taxon>Neognathae</taxon>
        <taxon>Galloanserae</taxon>
        <taxon>Galliformes</taxon>
        <taxon>Phasianidae</taxon>
        <taxon>Phasianinae</taxon>
        <taxon>Gallus</taxon>
    </lineage>
</organism>
<dbReference type="AlphaFoldDB" id="A0A8V0Z9D9"/>
<keyword evidence="4 5" id="KW-0472">Membrane</keyword>
<evidence type="ECO:0000313" key="7">
    <source>
        <dbReference type="Proteomes" id="UP000000539"/>
    </source>
</evidence>
<comment type="subcellular location">
    <subcellularLocation>
        <location evidence="1">Membrane</location>
        <topology evidence="1">Multi-pass membrane protein</topology>
    </subcellularLocation>
</comment>
<dbReference type="Proteomes" id="UP000000539">
    <property type="component" value="Chromosome 21"/>
</dbReference>
<protein>
    <submittedName>
        <fullName evidence="6">Angiotensin II receptor associated protein</fullName>
    </submittedName>
</protein>
<evidence type="ECO:0000256" key="2">
    <source>
        <dbReference type="ARBA" id="ARBA00022692"/>
    </source>
</evidence>
<dbReference type="GeneTree" id="ENSGT00390000017402"/>
<feature type="transmembrane region" description="Helical" evidence="5">
    <location>
        <begin position="32"/>
        <end position="48"/>
    </location>
</feature>
<accession>A0A8V0Z9D9</accession>
<evidence type="ECO:0000256" key="3">
    <source>
        <dbReference type="ARBA" id="ARBA00022989"/>
    </source>
</evidence>
<gene>
    <name evidence="6" type="primary">AGTRAP</name>
</gene>
<dbReference type="InterPro" id="IPR009436">
    <property type="entry name" value="AGTRAP"/>
</dbReference>
<dbReference type="OrthoDB" id="8191171at2759"/>
<reference evidence="6" key="1">
    <citation type="submission" date="2020-11" db="EMBL/GenBank/DDBJ databases">
        <title>Gallus gallus (Chicken) genome, bGalGal1, GRCg7b, maternal haplotype autosomes + Z &amp; W.</title>
        <authorList>
            <person name="Warren W."/>
            <person name="Formenti G."/>
            <person name="Fedrigo O."/>
            <person name="Haase B."/>
            <person name="Mountcastle J."/>
            <person name="Balacco J."/>
            <person name="Tracey A."/>
            <person name="Schneider V."/>
            <person name="Okimoto R."/>
            <person name="Cheng H."/>
            <person name="Hawken R."/>
            <person name="Howe K."/>
            <person name="Jarvis E.D."/>
        </authorList>
    </citation>
    <scope>NUCLEOTIDE SEQUENCE [LARGE SCALE GENOMIC DNA]</scope>
    <source>
        <strain evidence="6">Broiler</strain>
    </source>
</reference>
<dbReference type="Ensembl" id="ENSGALT00010042575.1">
    <property type="protein sequence ID" value="ENSGALP00010025065.1"/>
    <property type="gene ID" value="ENSGALG00010017615.1"/>
</dbReference>
<evidence type="ECO:0000256" key="5">
    <source>
        <dbReference type="SAM" id="Phobius"/>
    </source>
</evidence>
<feature type="transmembrane region" description="Helical" evidence="5">
    <location>
        <begin position="55"/>
        <end position="78"/>
    </location>
</feature>
<sequence>MELPAVSLKAIILVHWLLTVWGCMNVSFPVSYAWGNFTVLAVGIWAIVQRDSLDAIMMFLTGLLLTVLTDIIHISVYYPLHGYLTGAKRFGVGMAIFSLLLKPGSCYFVYRMYRERGGEYIFNIDLESSSDSHFAYNGIEATAVTLTQLTQVSTVQARTAVPMRQLISRKPLHCGLTQARQLSIHIEALVCSRMDTSLPQSSLTLLPCLF</sequence>
<dbReference type="PANTHER" id="PTHR16521:SF3">
    <property type="entry name" value="TYPE-1 ANGIOTENSIN II RECEPTOR-ASSOCIATED PROTEIN"/>
    <property type="match status" value="1"/>
</dbReference>
<keyword evidence="2 5" id="KW-0812">Transmembrane</keyword>
<evidence type="ECO:0000256" key="1">
    <source>
        <dbReference type="ARBA" id="ARBA00004141"/>
    </source>
</evidence>
<dbReference type="Pfam" id="PF06396">
    <property type="entry name" value="AGTRAP"/>
    <property type="match status" value="1"/>
</dbReference>
<dbReference type="GO" id="GO:0016020">
    <property type="term" value="C:membrane"/>
    <property type="evidence" value="ECO:0007669"/>
    <property type="project" value="UniProtKB-SubCell"/>
</dbReference>
<evidence type="ECO:0000313" key="6">
    <source>
        <dbReference type="Ensembl" id="ENSGALP00010025065.1"/>
    </source>
</evidence>
<keyword evidence="7" id="KW-1185">Reference proteome</keyword>
<dbReference type="PANTHER" id="PTHR16521">
    <property type="entry name" value="TYPE-1 ANGIOTENSIN II RECEPTOR-ASSOCIATED PROTEIN"/>
    <property type="match status" value="1"/>
</dbReference>
<dbReference type="SMART" id="SM00805">
    <property type="entry name" value="AGTRAP"/>
    <property type="match status" value="1"/>
</dbReference>
<keyword evidence="3 5" id="KW-1133">Transmembrane helix</keyword>
<feature type="transmembrane region" description="Helical" evidence="5">
    <location>
        <begin position="90"/>
        <end position="110"/>
    </location>
</feature>
<reference evidence="6" key="3">
    <citation type="submission" date="2025-09" db="UniProtKB">
        <authorList>
            <consortium name="Ensembl"/>
        </authorList>
    </citation>
    <scope>IDENTIFICATION</scope>
    <source>
        <strain evidence="6">broiler</strain>
    </source>
</reference>
<evidence type="ECO:0000256" key="4">
    <source>
        <dbReference type="ARBA" id="ARBA00023136"/>
    </source>
</evidence>
<dbReference type="GO" id="GO:0038166">
    <property type="term" value="P:angiotensin-activated signaling pathway"/>
    <property type="evidence" value="ECO:0007669"/>
    <property type="project" value="InterPro"/>
</dbReference>
<name>A0A8V0Z9D9_CHICK</name>
<reference evidence="6" key="2">
    <citation type="submission" date="2025-08" db="UniProtKB">
        <authorList>
            <consortium name="Ensembl"/>
        </authorList>
    </citation>
    <scope>IDENTIFICATION</scope>
    <source>
        <strain evidence="6">broiler</strain>
    </source>
</reference>
<proteinExistence type="predicted"/>